<accession>A0A4Z2C7B1</accession>
<evidence type="ECO:0000313" key="1">
    <source>
        <dbReference type="EMBL" id="TNN00021.1"/>
    </source>
</evidence>
<proteinExistence type="predicted"/>
<dbReference type="EMBL" id="SWLE01000005">
    <property type="protein sequence ID" value="TNN00021.1"/>
    <property type="molecule type" value="Genomic_DNA"/>
</dbReference>
<evidence type="ECO:0000313" key="2">
    <source>
        <dbReference type="Proteomes" id="UP000516260"/>
    </source>
</evidence>
<gene>
    <name evidence="1" type="ORF">fugu_013053</name>
</gene>
<organism evidence="1 2">
    <name type="scientific">Takifugu bimaculatus</name>
    <dbReference type="NCBI Taxonomy" id="433685"/>
    <lineage>
        <taxon>Eukaryota</taxon>
        <taxon>Metazoa</taxon>
        <taxon>Chordata</taxon>
        <taxon>Craniata</taxon>
        <taxon>Vertebrata</taxon>
        <taxon>Euteleostomi</taxon>
        <taxon>Actinopterygii</taxon>
        <taxon>Neopterygii</taxon>
        <taxon>Teleostei</taxon>
        <taxon>Neoteleostei</taxon>
        <taxon>Acanthomorphata</taxon>
        <taxon>Eupercaria</taxon>
        <taxon>Tetraodontiformes</taxon>
        <taxon>Tetradontoidea</taxon>
        <taxon>Tetraodontidae</taxon>
        <taxon>Takifugu</taxon>
    </lineage>
</organism>
<sequence>MNKVTYQLVLHTRKRISGLFDYPQPSQAGLPLNCLCYFRGALPASQPPPVYSRPGFNIDTDGRVNVILVSTSILLECVSSVNLLREATPEHVRETFLAVELGNSQFCSR</sequence>
<comment type="caution">
    <text evidence="1">The sequence shown here is derived from an EMBL/GenBank/DDBJ whole genome shotgun (WGS) entry which is preliminary data.</text>
</comment>
<dbReference type="Proteomes" id="UP000516260">
    <property type="component" value="Chromosome 13"/>
</dbReference>
<name>A0A4Z2C7B1_9TELE</name>
<keyword evidence="2" id="KW-1185">Reference proteome</keyword>
<reference evidence="1 2" key="1">
    <citation type="submission" date="2019-04" db="EMBL/GenBank/DDBJ databases">
        <title>The sequence and de novo assembly of Takifugu bimaculatus genome using PacBio and Hi-C technologies.</title>
        <authorList>
            <person name="Xu P."/>
            <person name="Liu B."/>
            <person name="Zhou Z."/>
        </authorList>
    </citation>
    <scope>NUCLEOTIDE SEQUENCE [LARGE SCALE GENOMIC DNA]</scope>
    <source>
        <strain evidence="1">TB-2018</strain>
        <tissue evidence="1">Muscle</tissue>
    </source>
</reference>
<dbReference type="AlphaFoldDB" id="A0A4Z2C7B1"/>
<protein>
    <submittedName>
        <fullName evidence="1">Uncharacterized protein</fullName>
    </submittedName>
</protein>